<dbReference type="KEGG" id="pft:JBW_00864"/>
<name>I9NUP3_9FIRM</name>
<evidence type="ECO:0000313" key="2">
    <source>
        <dbReference type="EMBL" id="AJQ26216.1"/>
    </source>
</evidence>
<dbReference type="Proteomes" id="UP000005361">
    <property type="component" value="Chromosome"/>
</dbReference>
<keyword evidence="1" id="KW-0472">Membrane</keyword>
<reference evidence="2 3" key="1">
    <citation type="journal article" date="2015" name="Genome Announc.">
        <title>Complete Genome Sequence of Pelosinus fermentans JBW45, a Member of a Remarkably Competitive Group of Negativicutes in the Firmicutes Phylum.</title>
        <authorList>
            <person name="De Leon K.B."/>
            <person name="Utturkar S.M."/>
            <person name="Camilleri L.B."/>
            <person name="Elias D.A."/>
            <person name="Arkin A.P."/>
            <person name="Fields M.W."/>
            <person name="Brown S.D."/>
            <person name="Wall J.D."/>
        </authorList>
    </citation>
    <scope>NUCLEOTIDE SEQUENCE [LARGE SCALE GENOMIC DNA]</scope>
    <source>
        <strain evidence="2 3">JBW45</strain>
    </source>
</reference>
<keyword evidence="1" id="KW-0812">Transmembrane</keyword>
<feature type="transmembrane region" description="Helical" evidence="1">
    <location>
        <begin position="21"/>
        <end position="50"/>
    </location>
</feature>
<accession>I9NUP3</accession>
<sequence length="52" mass="5960">MQIKKHNIYIDELNLVRSQSSFKAALCCCYFSLSIRLFVLLLVIICAPLLTL</sequence>
<dbReference type="AlphaFoldDB" id="I9NUP3"/>
<reference evidence="3" key="2">
    <citation type="submission" date="2015-02" db="EMBL/GenBank/DDBJ databases">
        <title>Complete Genome Sequence of Pelosinus fermentans JBW45.</title>
        <authorList>
            <person name="De Leon K.B."/>
            <person name="Utturkar S.M."/>
            <person name="Camilleri L.B."/>
            <person name="Arkin A.P."/>
            <person name="Fields M.W."/>
            <person name="Brown S.D."/>
            <person name="Wall J.D."/>
        </authorList>
    </citation>
    <scope>NUCLEOTIDE SEQUENCE [LARGE SCALE GENOMIC DNA]</scope>
    <source>
        <strain evidence="3">JBW45</strain>
    </source>
</reference>
<proteinExistence type="predicted"/>
<keyword evidence="1" id="KW-1133">Transmembrane helix</keyword>
<protein>
    <submittedName>
        <fullName evidence="2">Uncharacterized protein</fullName>
    </submittedName>
</protein>
<dbReference type="EMBL" id="CP010978">
    <property type="protein sequence ID" value="AJQ26216.1"/>
    <property type="molecule type" value="Genomic_DNA"/>
</dbReference>
<dbReference type="STRING" id="1192197.JBW_00864"/>
<organism evidence="2 3">
    <name type="scientific">Pelosinus fermentans JBW45</name>
    <dbReference type="NCBI Taxonomy" id="1192197"/>
    <lineage>
        <taxon>Bacteria</taxon>
        <taxon>Bacillati</taxon>
        <taxon>Bacillota</taxon>
        <taxon>Negativicutes</taxon>
        <taxon>Selenomonadales</taxon>
        <taxon>Sporomusaceae</taxon>
        <taxon>Pelosinus</taxon>
    </lineage>
</organism>
<gene>
    <name evidence="2" type="ORF">JBW_00864</name>
</gene>
<dbReference type="HOGENOM" id="CLU_3082939_0_0_9"/>
<evidence type="ECO:0000256" key="1">
    <source>
        <dbReference type="SAM" id="Phobius"/>
    </source>
</evidence>
<evidence type="ECO:0000313" key="3">
    <source>
        <dbReference type="Proteomes" id="UP000005361"/>
    </source>
</evidence>